<protein>
    <submittedName>
        <fullName evidence="1">Uncharacterized protein</fullName>
    </submittedName>
</protein>
<dbReference type="GeneID" id="54481000"/>
<proteinExistence type="predicted"/>
<sequence length="178" mass="20090">MKPKYLVWEAPTSTNNTSGSDTTQQTALADTIRTIAYQGLGGWGKRCRSPVLSRCGRRRSCSTFQTLISASRFSIKGINPSSSKEVTLSRRWRPYRRAGIPRAYYISEVSSRLVVGCHSQGRDLFMACMNRYLGLCTLRLAANAGRYCAICRIRLPKKDMPDVIEHEYRPCTSHCGWI</sequence>
<reference evidence="1" key="1">
    <citation type="journal article" date="2020" name="Stud. Mycol.">
        <title>101 Dothideomycetes genomes: a test case for predicting lifestyles and emergence of pathogens.</title>
        <authorList>
            <person name="Haridas S."/>
            <person name="Albert R."/>
            <person name="Binder M."/>
            <person name="Bloem J."/>
            <person name="Labutti K."/>
            <person name="Salamov A."/>
            <person name="Andreopoulos B."/>
            <person name="Baker S."/>
            <person name="Barry K."/>
            <person name="Bills G."/>
            <person name="Bluhm B."/>
            <person name="Cannon C."/>
            <person name="Castanera R."/>
            <person name="Culley D."/>
            <person name="Daum C."/>
            <person name="Ezra D."/>
            <person name="Gonzalez J."/>
            <person name="Henrissat B."/>
            <person name="Kuo A."/>
            <person name="Liang C."/>
            <person name="Lipzen A."/>
            <person name="Lutzoni F."/>
            <person name="Magnuson J."/>
            <person name="Mondo S."/>
            <person name="Nolan M."/>
            <person name="Ohm R."/>
            <person name="Pangilinan J."/>
            <person name="Park H.-J."/>
            <person name="Ramirez L."/>
            <person name="Alfaro M."/>
            <person name="Sun H."/>
            <person name="Tritt A."/>
            <person name="Yoshinaga Y."/>
            <person name="Zwiers L.-H."/>
            <person name="Turgeon B."/>
            <person name="Goodwin S."/>
            <person name="Spatafora J."/>
            <person name="Crous P."/>
            <person name="Grigoriev I."/>
        </authorList>
    </citation>
    <scope>NUCLEOTIDE SEQUENCE</scope>
    <source>
        <strain evidence="1">CBS 121739</strain>
    </source>
</reference>
<organism evidence="1 2">
    <name type="scientific">Pseudovirgaria hyperparasitica</name>
    <dbReference type="NCBI Taxonomy" id="470096"/>
    <lineage>
        <taxon>Eukaryota</taxon>
        <taxon>Fungi</taxon>
        <taxon>Dikarya</taxon>
        <taxon>Ascomycota</taxon>
        <taxon>Pezizomycotina</taxon>
        <taxon>Dothideomycetes</taxon>
        <taxon>Dothideomycetes incertae sedis</taxon>
        <taxon>Acrospermales</taxon>
        <taxon>Acrospermaceae</taxon>
        <taxon>Pseudovirgaria</taxon>
    </lineage>
</organism>
<keyword evidence="2" id="KW-1185">Reference proteome</keyword>
<dbReference type="EMBL" id="ML996586">
    <property type="protein sequence ID" value="KAF2753155.1"/>
    <property type="molecule type" value="Genomic_DNA"/>
</dbReference>
<dbReference type="AlphaFoldDB" id="A0A6A6VSM3"/>
<dbReference type="RefSeq" id="XP_033595606.1">
    <property type="nucleotide sequence ID" value="XM_033739946.1"/>
</dbReference>
<evidence type="ECO:0000313" key="2">
    <source>
        <dbReference type="Proteomes" id="UP000799437"/>
    </source>
</evidence>
<evidence type="ECO:0000313" key="1">
    <source>
        <dbReference type="EMBL" id="KAF2753155.1"/>
    </source>
</evidence>
<gene>
    <name evidence="1" type="ORF">EJ05DRAFT_227067</name>
</gene>
<accession>A0A6A6VSM3</accession>
<name>A0A6A6VSM3_9PEZI</name>
<dbReference type="Proteomes" id="UP000799437">
    <property type="component" value="Unassembled WGS sequence"/>
</dbReference>